<dbReference type="EMBL" id="DF933830">
    <property type="protein sequence ID" value="GAM38882.1"/>
    <property type="molecule type" value="Genomic_DNA"/>
</dbReference>
<proteinExistence type="predicted"/>
<dbReference type="AlphaFoldDB" id="A0A6V8HBQ3"/>
<evidence type="ECO:0000313" key="2">
    <source>
        <dbReference type="Proteomes" id="UP000053095"/>
    </source>
</evidence>
<sequence>MFTGGPTFYDNGTEVLKFPADQPRYVGEPSKDIDDAWNALTRDRYIILTEDEAREAWGPEYTEFWDEDKQAYLAG</sequence>
<keyword evidence="2" id="KW-1185">Reference proteome</keyword>
<protein>
    <submittedName>
        <fullName evidence="1">Uncharacterized protein</fullName>
    </submittedName>
</protein>
<evidence type="ECO:0000313" key="1">
    <source>
        <dbReference type="EMBL" id="GAM38882.1"/>
    </source>
</evidence>
<dbReference type="Proteomes" id="UP000053095">
    <property type="component" value="Unassembled WGS sequence"/>
</dbReference>
<name>A0A6V8HBQ3_TALPI</name>
<accession>A0A6V8HBQ3</accession>
<organism evidence="1 2">
    <name type="scientific">Talaromyces pinophilus</name>
    <name type="common">Penicillium pinophilum</name>
    <dbReference type="NCBI Taxonomy" id="128442"/>
    <lineage>
        <taxon>Eukaryota</taxon>
        <taxon>Fungi</taxon>
        <taxon>Dikarya</taxon>
        <taxon>Ascomycota</taxon>
        <taxon>Pezizomycotina</taxon>
        <taxon>Eurotiomycetes</taxon>
        <taxon>Eurotiomycetidae</taxon>
        <taxon>Eurotiales</taxon>
        <taxon>Trichocomaceae</taxon>
        <taxon>Talaromyces</taxon>
        <taxon>Talaromyces sect. Talaromyces</taxon>
    </lineage>
</organism>
<reference evidence="2" key="1">
    <citation type="journal article" date="2015" name="Genome Announc.">
        <title>Draft genome sequence of Talaromyces cellulolyticus strain Y-94, a source of lignocellulosic biomass-degrading enzymes.</title>
        <authorList>
            <person name="Fujii T."/>
            <person name="Koike H."/>
            <person name="Sawayama S."/>
            <person name="Yano S."/>
            <person name="Inoue H."/>
        </authorList>
    </citation>
    <scope>NUCLEOTIDE SEQUENCE [LARGE SCALE GENOMIC DNA]</scope>
    <source>
        <strain evidence="2">Y-94</strain>
    </source>
</reference>
<comment type="caution">
    <text evidence="1">The sequence shown here is derived from an EMBL/GenBank/DDBJ whole genome shotgun (WGS) entry which is preliminary data.</text>
</comment>
<gene>
    <name evidence="1" type="ORF">TCE0_034r09974</name>
</gene>